<dbReference type="Proteomes" id="UP000639516">
    <property type="component" value="Unassembled WGS sequence"/>
</dbReference>
<keyword evidence="2" id="KW-0328">Glycosyltransferase</keyword>
<keyword evidence="6" id="KW-1185">Reference proteome</keyword>
<dbReference type="RefSeq" id="WP_188106648.1">
    <property type="nucleotide sequence ID" value="NZ_JAANIH010000060.1"/>
</dbReference>
<protein>
    <submittedName>
        <fullName evidence="5">Glycosyltransferase</fullName>
    </submittedName>
</protein>
<comment type="caution">
    <text evidence="5">The sequence shown here is derived from an EMBL/GenBank/DDBJ whole genome shotgun (WGS) entry which is preliminary data.</text>
</comment>
<dbReference type="InterPro" id="IPR001173">
    <property type="entry name" value="Glyco_trans_2-like"/>
</dbReference>
<dbReference type="PANTHER" id="PTHR43685">
    <property type="entry name" value="GLYCOSYLTRANSFERASE"/>
    <property type="match status" value="1"/>
</dbReference>
<dbReference type="Gene3D" id="3.90.550.10">
    <property type="entry name" value="Spore Coat Polysaccharide Biosynthesis Protein SpsA, Chain A"/>
    <property type="match status" value="1"/>
</dbReference>
<feature type="domain" description="Glycosyltransferase 2-like" evidence="4">
    <location>
        <begin position="9"/>
        <end position="168"/>
    </location>
</feature>
<evidence type="ECO:0000256" key="1">
    <source>
        <dbReference type="ARBA" id="ARBA00006739"/>
    </source>
</evidence>
<keyword evidence="3" id="KW-0808">Transferase</keyword>
<organism evidence="5 6">
    <name type="scientific">Bradyrhizobium campsiandrae</name>
    <dbReference type="NCBI Taxonomy" id="1729892"/>
    <lineage>
        <taxon>Bacteria</taxon>
        <taxon>Pseudomonadati</taxon>
        <taxon>Pseudomonadota</taxon>
        <taxon>Alphaproteobacteria</taxon>
        <taxon>Hyphomicrobiales</taxon>
        <taxon>Nitrobacteraceae</taxon>
        <taxon>Bradyrhizobium</taxon>
    </lineage>
</organism>
<evidence type="ECO:0000313" key="5">
    <source>
        <dbReference type="EMBL" id="MBC9981035.1"/>
    </source>
</evidence>
<reference evidence="5 6" key="1">
    <citation type="journal article" date="2020" name="Arch. Microbiol.">
        <title>Bradyrhizobium campsiandrae sp. nov., a nitrogen-fixing bacterial strain isolated from a native leguminous tree from the Amazon adapted to flooded conditions.</title>
        <authorList>
            <person name="Cabral Michel D."/>
            <person name="Martins da Costa E."/>
            <person name="Azarias Guimaraes A."/>
            <person name="Soares de Carvalho T."/>
            <person name="Santos de Castro Caputo P."/>
            <person name="Willems A."/>
            <person name="de Souza Moreira F.M."/>
        </authorList>
    </citation>
    <scope>NUCLEOTIDE SEQUENCE [LARGE SCALE GENOMIC DNA]</scope>
    <source>
        <strain evidence="6">INPA 384B</strain>
    </source>
</reference>
<name>A0ABR7UAC8_9BRAD</name>
<proteinExistence type="inferred from homology"/>
<evidence type="ECO:0000313" key="6">
    <source>
        <dbReference type="Proteomes" id="UP000639516"/>
    </source>
</evidence>
<comment type="similarity">
    <text evidence="1">Belongs to the glycosyltransferase 2 family.</text>
</comment>
<gene>
    <name evidence="5" type="ORF">HA482_22795</name>
</gene>
<evidence type="ECO:0000256" key="2">
    <source>
        <dbReference type="ARBA" id="ARBA00022676"/>
    </source>
</evidence>
<dbReference type="PANTHER" id="PTHR43685:SF5">
    <property type="entry name" value="GLYCOSYLTRANSFERASE EPSE-RELATED"/>
    <property type="match status" value="1"/>
</dbReference>
<evidence type="ECO:0000259" key="4">
    <source>
        <dbReference type="Pfam" id="PF00535"/>
    </source>
</evidence>
<dbReference type="Pfam" id="PF00535">
    <property type="entry name" value="Glycos_transf_2"/>
    <property type="match status" value="1"/>
</dbReference>
<dbReference type="InterPro" id="IPR029044">
    <property type="entry name" value="Nucleotide-diphossugar_trans"/>
</dbReference>
<evidence type="ECO:0000256" key="3">
    <source>
        <dbReference type="ARBA" id="ARBA00022679"/>
    </source>
</evidence>
<accession>A0ABR7UAC8</accession>
<dbReference type="EMBL" id="JAATTO010000033">
    <property type="protein sequence ID" value="MBC9981035.1"/>
    <property type="molecule type" value="Genomic_DNA"/>
</dbReference>
<dbReference type="SUPFAM" id="SSF53448">
    <property type="entry name" value="Nucleotide-diphospho-sugar transferases"/>
    <property type="match status" value="1"/>
</dbReference>
<dbReference type="InterPro" id="IPR050834">
    <property type="entry name" value="Glycosyltransf_2"/>
</dbReference>
<sequence length="320" mass="35883">MQVNSPAISVLLPVYNAERFLCEAVESVLGQSYSDFELLVLNDGSTDGSLDLLRGFEGRDSRVKVFTRENRGLVSTLNELLETARAPYIARMDADDICVVDRFAKQLAFLLANPGHVAVGGWVMQINHIGLPIGPIRSPTSHDDIDAMHLVGHASIWHPTAMVRKDAILAIGGYSPEYPHAEDLDLWLRLAERGKLANLAEPVLFYRLHDQSVSQVNGLAQQSSAERACRSAWERRGLQAHFEATDLWRATGSVESRYQFILKYGWTAWANGYRKTWWYYATKALQAQPFSQSSWKLLLFGLRTSPAQHAHSSARSERVD</sequence>